<sequence>MSTPWAVYLRLDVSSPYLEENMTIALHNTLGAAFVGNVLAACLYGLTSLQAYIYFNRSHKDSVVLKTLVAILWFLDAIHLAFVSHAVYEFCVTDFGDLLALLEPTWSMGATVIVTGVSDGIVRGIFCYRIWIFGNEHIPTLLVLASSSLLSVGCALAFPIVGFSFRYKTFVGLEKIGWVLYLGLSAGVSSDLLISAALCVLLARRRSSFQRVRGVVRNLIWYSINTCLLTTACSLAALIAYAASPHTFIYITFFFLLPKLFLNSLLATLNARKSLGDQIVSKDGVQIPLSSRSISGESCAPRAFDGDRLAQFPRNASQHDFKGLAVA</sequence>
<name>A0A5C3Q4K4_9APHY</name>
<dbReference type="STRING" id="1314778.A0A5C3Q4K4"/>
<feature type="transmembrane region" description="Helical" evidence="1">
    <location>
        <begin position="248"/>
        <end position="269"/>
    </location>
</feature>
<evidence type="ECO:0000313" key="4">
    <source>
        <dbReference type="Proteomes" id="UP000308197"/>
    </source>
</evidence>
<keyword evidence="1" id="KW-0812">Transmembrane</keyword>
<dbReference type="AlphaFoldDB" id="A0A5C3Q4K4"/>
<keyword evidence="1" id="KW-0472">Membrane</keyword>
<reference evidence="3 4" key="1">
    <citation type="journal article" date="2019" name="Nat. Ecol. Evol.">
        <title>Megaphylogeny resolves global patterns of mushroom evolution.</title>
        <authorList>
            <person name="Varga T."/>
            <person name="Krizsan K."/>
            <person name="Foldi C."/>
            <person name="Dima B."/>
            <person name="Sanchez-Garcia M."/>
            <person name="Sanchez-Ramirez S."/>
            <person name="Szollosi G.J."/>
            <person name="Szarkandi J.G."/>
            <person name="Papp V."/>
            <person name="Albert L."/>
            <person name="Andreopoulos W."/>
            <person name="Angelini C."/>
            <person name="Antonin V."/>
            <person name="Barry K.W."/>
            <person name="Bougher N.L."/>
            <person name="Buchanan P."/>
            <person name="Buyck B."/>
            <person name="Bense V."/>
            <person name="Catcheside P."/>
            <person name="Chovatia M."/>
            <person name="Cooper J."/>
            <person name="Damon W."/>
            <person name="Desjardin D."/>
            <person name="Finy P."/>
            <person name="Geml J."/>
            <person name="Haridas S."/>
            <person name="Hughes K."/>
            <person name="Justo A."/>
            <person name="Karasinski D."/>
            <person name="Kautmanova I."/>
            <person name="Kiss B."/>
            <person name="Kocsube S."/>
            <person name="Kotiranta H."/>
            <person name="LaButti K.M."/>
            <person name="Lechner B.E."/>
            <person name="Liimatainen K."/>
            <person name="Lipzen A."/>
            <person name="Lukacs Z."/>
            <person name="Mihaltcheva S."/>
            <person name="Morgado L.N."/>
            <person name="Niskanen T."/>
            <person name="Noordeloos M.E."/>
            <person name="Ohm R.A."/>
            <person name="Ortiz-Santana B."/>
            <person name="Ovrebo C."/>
            <person name="Racz N."/>
            <person name="Riley R."/>
            <person name="Savchenko A."/>
            <person name="Shiryaev A."/>
            <person name="Soop K."/>
            <person name="Spirin V."/>
            <person name="Szebenyi C."/>
            <person name="Tomsovsky M."/>
            <person name="Tulloss R.E."/>
            <person name="Uehling J."/>
            <person name="Grigoriev I.V."/>
            <person name="Vagvolgyi C."/>
            <person name="Papp T."/>
            <person name="Martin F.M."/>
            <person name="Miettinen O."/>
            <person name="Hibbett D.S."/>
            <person name="Nagy L.G."/>
        </authorList>
    </citation>
    <scope>NUCLEOTIDE SEQUENCE [LARGE SCALE GENOMIC DNA]</scope>
    <source>
        <strain evidence="3 4">HHB13444</strain>
    </source>
</reference>
<dbReference type="PANTHER" id="PTHR40465:SF1">
    <property type="entry name" value="DUF6534 DOMAIN-CONTAINING PROTEIN"/>
    <property type="match status" value="1"/>
</dbReference>
<evidence type="ECO:0000313" key="3">
    <source>
        <dbReference type="EMBL" id="TFK93383.1"/>
    </source>
</evidence>
<evidence type="ECO:0000259" key="2">
    <source>
        <dbReference type="Pfam" id="PF20152"/>
    </source>
</evidence>
<keyword evidence="4" id="KW-1185">Reference proteome</keyword>
<feature type="transmembrane region" description="Helical" evidence="1">
    <location>
        <begin position="108"/>
        <end position="126"/>
    </location>
</feature>
<organism evidence="3 4">
    <name type="scientific">Polyporus arcularius HHB13444</name>
    <dbReference type="NCBI Taxonomy" id="1314778"/>
    <lineage>
        <taxon>Eukaryota</taxon>
        <taxon>Fungi</taxon>
        <taxon>Dikarya</taxon>
        <taxon>Basidiomycota</taxon>
        <taxon>Agaricomycotina</taxon>
        <taxon>Agaricomycetes</taxon>
        <taxon>Polyporales</taxon>
        <taxon>Polyporaceae</taxon>
        <taxon>Polyporus</taxon>
    </lineage>
</organism>
<protein>
    <recommendedName>
        <fullName evidence="2">DUF6534 domain-containing protein</fullName>
    </recommendedName>
</protein>
<dbReference type="InterPro" id="IPR045339">
    <property type="entry name" value="DUF6534"/>
</dbReference>
<evidence type="ECO:0000256" key="1">
    <source>
        <dbReference type="SAM" id="Phobius"/>
    </source>
</evidence>
<accession>A0A5C3Q4K4</accession>
<dbReference type="EMBL" id="ML210982">
    <property type="protein sequence ID" value="TFK93383.1"/>
    <property type="molecule type" value="Genomic_DNA"/>
</dbReference>
<dbReference type="Proteomes" id="UP000308197">
    <property type="component" value="Unassembled WGS sequence"/>
</dbReference>
<feature type="transmembrane region" description="Helical" evidence="1">
    <location>
        <begin position="30"/>
        <end position="55"/>
    </location>
</feature>
<dbReference type="PANTHER" id="PTHR40465">
    <property type="entry name" value="CHROMOSOME 1, WHOLE GENOME SHOTGUN SEQUENCE"/>
    <property type="match status" value="1"/>
</dbReference>
<dbReference type="Pfam" id="PF20152">
    <property type="entry name" value="DUF6534"/>
    <property type="match status" value="1"/>
</dbReference>
<dbReference type="InParanoid" id="A0A5C3Q4K4"/>
<feature type="transmembrane region" description="Helical" evidence="1">
    <location>
        <begin position="178"/>
        <end position="203"/>
    </location>
</feature>
<feature type="domain" description="DUF6534" evidence="2">
    <location>
        <begin position="188"/>
        <end position="274"/>
    </location>
</feature>
<proteinExistence type="predicted"/>
<feature type="transmembrane region" description="Helical" evidence="1">
    <location>
        <begin position="138"/>
        <end position="158"/>
    </location>
</feature>
<gene>
    <name evidence="3" type="ORF">K466DRAFT_658538</name>
</gene>
<feature type="transmembrane region" description="Helical" evidence="1">
    <location>
        <begin position="67"/>
        <end position="88"/>
    </location>
</feature>
<feature type="transmembrane region" description="Helical" evidence="1">
    <location>
        <begin position="219"/>
        <end position="242"/>
    </location>
</feature>
<keyword evidence="1" id="KW-1133">Transmembrane helix</keyword>